<evidence type="ECO:0000313" key="5">
    <source>
        <dbReference type="Proteomes" id="UP000467841"/>
    </source>
</evidence>
<reference evidence="4" key="1">
    <citation type="submission" date="2020-01" db="EMBL/GenBank/DDBJ databases">
        <authorList>
            <person name="Mishra B."/>
        </authorList>
    </citation>
    <scope>NUCLEOTIDE SEQUENCE [LARGE SCALE GENOMIC DNA]</scope>
</reference>
<comment type="caution">
    <text evidence="4">The sequence shown here is derived from an EMBL/GenBank/DDBJ whole genome shotgun (WGS) entry which is preliminary data.</text>
</comment>
<evidence type="ECO:0000313" key="4">
    <source>
        <dbReference type="EMBL" id="CAA7015433.1"/>
    </source>
</evidence>
<feature type="compositionally biased region" description="Basic and acidic residues" evidence="2">
    <location>
        <begin position="165"/>
        <end position="175"/>
    </location>
</feature>
<dbReference type="PANTHER" id="PTHR33325">
    <property type="entry name" value="ZINC FINGER, CCHC-TYPE-RELATED"/>
    <property type="match status" value="1"/>
</dbReference>
<evidence type="ECO:0000256" key="2">
    <source>
        <dbReference type="SAM" id="MobiDB-lite"/>
    </source>
</evidence>
<dbReference type="EMBL" id="CACVBM020000177">
    <property type="protein sequence ID" value="CAA7015433.1"/>
    <property type="molecule type" value="Genomic_DNA"/>
</dbReference>
<dbReference type="PANTHER" id="PTHR33325:SF11">
    <property type="entry name" value="COLD SHOCK DOMAIN-CONTAINING PROTEIN 4-LIKE"/>
    <property type="match status" value="1"/>
</dbReference>
<dbReference type="PROSITE" id="PS50158">
    <property type="entry name" value="ZF_CCHC"/>
    <property type="match status" value="1"/>
</dbReference>
<name>A0A6D2HHU1_9BRAS</name>
<proteinExistence type="predicted"/>
<keyword evidence="5" id="KW-1185">Reference proteome</keyword>
<dbReference type="OrthoDB" id="1054863at2759"/>
<organism evidence="4 5">
    <name type="scientific">Microthlaspi erraticum</name>
    <dbReference type="NCBI Taxonomy" id="1685480"/>
    <lineage>
        <taxon>Eukaryota</taxon>
        <taxon>Viridiplantae</taxon>
        <taxon>Streptophyta</taxon>
        <taxon>Embryophyta</taxon>
        <taxon>Tracheophyta</taxon>
        <taxon>Spermatophyta</taxon>
        <taxon>Magnoliopsida</taxon>
        <taxon>eudicotyledons</taxon>
        <taxon>Gunneridae</taxon>
        <taxon>Pentapetalae</taxon>
        <taxon>rosids</taxon>
        <taxon>malvids</taxon>
        <taxon>Brassicales</taxon>
        <taxon>Brassicaceae</taxon>
        <taxon>Coluteocarpeae</taxon>
        <taxon>Microthlaspi</taxon>
    </lineage>
</organism>
<dbReference type="GO" id="GO:0003676">
    <property type="term" value="F:nucleic acid binding"/>
    <property type="evidence" value="ECO:0007669"/>
    <property type="project" value="InterPro"/>
</dbReference>
<gene>
    <name evidence="4" type="ORF">MERR_LOCUS2668</name>
</gene>
<feature type="region of interest" description="Disordered" evidence="2">
    <location>
        <begin position="165"/>
        <end position="193"/>
    </location>
</feature>
<keyword evidence="1" id="KW-0863">Zinc-finger</keyword>
<dbReference type="InterPro" id="IPR036875">
    <property type="entry name" value="Znf_CCHC_sf"/>
</dbReference>
<dbReference type="SUPFAM" id="SSF57756">
    <property type="entry name" value="Retrovirus zinc finger-like domains"/>
    <property type="match status" value="1"/>
</dbReference>
<protein>
    <recommendedName>
        <fullName evidence="3">CCHC-type domain-containing protein</fullName>
    </recommendedName>
</protein>
<keyword evidence="1" id="KW-0862">Zinc</keyword>
<feature type="domain" description="CCHC-type" evidence="3">
    <location>
        <begin position="140"/>
        <end position="154"/>
    </location>
</feature>
<accession>A0A6D2HHU1</accession>
<dbReference type="Gene3D" id="4.10.60.10">
    <property type="entry name" value="Zinc finger, CCHC-type"/>
    <property type="match status" value="1"/>
</dbReference>
<keyword evidence="1" id="KW-0479">Metal-binding</keyword>
<dbReference type="AlphaFoldDB" id="A0A6D2HHU1"/>
<dbReference type="Proteomes" id="UP000467841">
    <property type="component" value="Unassembled WGS sequence"/>
</dbReference>
<feature type="compositionally biased region" description="Basic residues" evidence="2">
    <location>
        <begin position="86"/>
        <end position="104"/>
    </location>
</feature>
<sequence>MVLCGENVSDYDMIEKTLSTFHPGNIVLQQQYRANGYTRYSKLMDVLLVAEQNNELVMMNHQTRPTGAAPFPEANVASSSQNNGRGRGRGYGRNRGRGRGRGRGQGKEYRPDESNNERNYKRSRANDYGRDSKKQKESVCYRCGMKNHWERTCRTPRHLADLYRESQKAKEKESETNFISNEPGPSFHGLNDDTHLDVSDFLVDSEEINGKTDD</sequence>
<dbReference type="InterPro" id="IPR001878">
    <property type="entry name" value="Znf_CCHC"/>
</dbReference>
<evidence type="ECO:0000256" key="1">
    <source>
        <dbReference type="PROSITE-ProRule" id="PRU00047"/>
    </source>
</evidence>
<feature type="compositionally biased region" description="Basic and acidic residues" evidence="2">
    <location>
        <begin position="105"/>
        <end position="137"/>
    </location>
</feature>
<evidence type="ECO:0000259" key="3">
    <source>
        <dbReference type="PROSITE" id="PS50158"/>
    </source>
</evidence>
<feature type="region of interest" description="Disordered" evidence="2">
    <location>
        <begin position="64"/>
        <end position="137"/>
    </location>
</feature>
<dbReference type="GO" id="GO:0008270">
    <property type="term" value="F:zinc ion binding"/>
    <property type="evidence" value="ECO:0007669"/>
    <property type="project" value="UniProtKB-KW"/>
</dbReference>